<dbReference type="Gene3D" id="1.25.40.390">
    <property type="match status" value="1"/>
</dbReference>
<dbReference type="Proteomes" id="UP000192276">
    <property type="component" value="Unassembled WGS sequence"/>
</dbReference>
<proteinExistence type="inferred from homology"/>
<gene>
    <name evidence="7" type="ORF">A4R26_09605</name>
</gene>
<name>A0A1V9EIG0_9BACT</name>
<evidence type="ECO:0000256" key="2">
    <source>
        <dbReference type="ARBA" id="ARBA00006275"/>
    </source>
</evidence>
<keyword evidence="3" id="KW-0732">Signal</keyword>
<dbReference type="EMBL" id="LWBP01000254">
    <property type="protein sequence ID" value="OQP45841.1"/>
    <property type="molecule type" value="Genomic_DNA"/>
</dbReference>
<evidence type="ECO:0000256" key="1">
    <source>
        <dbReference type="ARBA" id="ARBA00004442"/>
    </source>
</evidence>
<evidence type="ECO:0000256" key="4">
    <source>
        <dbReference type="ARBA" id="ARBA00023136"/>
    </source>
</evidence>
<evidence type="ECO:0000259" key="6">
    <source>
        <dbReference type="Pfam" id="PF07980"/>
    </source>
</evidence>
<evidence type="ECO:0000256" key="5">
    <source>
        <dbReference type="ARBA" id="ARBA00023237"/>
    </source>
</evidence>
<sequence length="505" mass="56178">MNIIKNILLLLLIMEVTACSKLLDRDVEDQTRSTIIDYNDLGSMYSPVSGIYRAAASDNPGFAHWVDAAIRTVRGDDVAKGSAPNDQIQLSDIKNFQNSNPGVVTFWGSNNYWNNHFGLALFCNEAMADLNRYAANIAPGDDQNLALNNQYKGEVRVIRALAHLFASRVFGDVPIVTNNANLSQIPKSTTAEIRQWIISEMDSSIAFLEDARPNQSVHPGAVTKYTALLLKAKAAADLADNENGSQYWDVVLAATDEIINSGKFNLFPDFYQLWKYPGKLSNESLYEMQYTDQGSSIGTNIKPGAFWDFQGPNGDQRGSYISGWGFLSPTQIIVDFFNNRNDSVRLKTTVLFAGANENTFVTSPSGDKIYGNTNGQTRFMGKAYLPSNQNLSGRREYGANNNIRVLRYADALLLNAEAKVRKGQSGDVPFNLVRQRAKLDPISDVTLQQVLDERRAEFACEWWGERYNDLIRTEQAATVLAPFGFTPGNEYLPIPTQQKDLNPNL</sequence>
<keyword evidence="5" id="KW-0998">Cell outer membrane</keyword>
<organism evidence="7 8">
    <name type="scientific">Niastella populi</name>
    <dbReference type="NCBI Taxonomy" id="550983"/>
    <lineage>
        <taxon>Bacteria</taxon>
        <taxon>Pseudomonadati</taxon>
        <taxon>Bacteroidota</taxon>
        <taxon>Chitinophagia</taxon>
        <taxon>Chitinophagales</taxon>
        <taxon>Chitinophagaceae</taxon>
        <taxon>Niastella</taxon>
    </lineage>
</organism>
<comment type="subcellular location">
    <subcellularLocation>
        <location evidence="1">Cell outer membrane</location>
    </subcellularLocation>
</comment>
<dbReference type="GO" id="GO:0009279">
    <property type="term" value="C:cell outer membrane"/>
    <property type="evidence" value="ECO:0007669"/>
    <property type="project" value="UniProtKB-SubCell"/>
</dbReference>
<dbReference type="Pfam" id="PF07980">
    <property type="entry name" value="SusD_RagB"/>
    <property type="match status" value="1"/>
</dbReference>
<comment type="caution">
    <text evidence="7">The sequence shown here is derived from an EMBL/GenBank/DDBJ whole genome shotgun (WGS) entry which is preliminary data.</text>
</comment>
<reference evidence="8" key="1">
    <citation type="submission" date="2016-04" db="EMBL/GenBank/DDBJ databases">
        <authorList>
            <person name="Chen L."/>
            <person name="Zhuang W."/>
            <person name="Wang G."/>
        </authorList>
    </citation>
    <scope>NUCLEOTIDE SEQUENCE [LARGE SCALE GENOMIC DNA]</scope>
    <source>
        <strain evidence="8">208</strain>
    </source>
</reference>
<protein>
    <recommendedName>
        <fullName evidence="6">RagB/SusD domain-containing protein</fullName>
    </recommendedName>
</protein>
<dbReference type="InterPro" id="IPR011990">
    <property type="entry name" value="TPR-like_helical_dom_sf"/>
</dbReference>
<accession>A0A1V9EIG0</accession>
<dbReference type="STRING" id="550983.A4R26_09605"/>
<keyword evidence="8" id="KW-1185">Reference proteome</keyword>
<evidence type="ECO:0000256" key="3">
    <source>
        <dbReference type="ARBA" id="ARBA00022729"/>
    </source>
</evidence>
<dbReference type="SUPFAM" id="SSF48452">
    <property type="entry name" value="TPR-like"/>
    <property type="match status" value="1"/>
</dbReference>
<dbReference type="AlphaFoldDB" id="A0A1V9EIG0"/>
<evidence type="ECO:0000313" key="7">
    <source>
        <dbReference type="EMBL" id="OQP45841.1"/>
    </source>
</evidence>
<evidence type="ECO:0000313" key="8">
    <source>
        <dbReference type="Proteomes" id="UP000192276"/>
    </source>
</evidence>
<comment type="similarity">
    <text evidence="2">Belongs to the SusD family.</text>
</comment>
<keyword evidence="4" id="KW-0472">Membrane</keyword>
<dbReference type="RefSeq" id="WP_165760508.1">
    <property type="nucleotide sequence ID" value="NZ_LWBP01000254.1"/>
</dbReference>
<dbReference type="InterPro" id="IPR012944">
    <property type="entry name" value="SusD_RagB_dom"/>
</dbReference>
<feature type="domain" description="RagB/SusD" evidence="6">
    <location>
        <begin position="310"/>
        <end position="476"/>
    </location>
</feature>